<evidence type="ECO:0000256" key="5">
    <source>
        <dbReference type="SAM" id="MobiDB-lite"/>
    </source>
</evidence>
<dbReference type="GO" id="GO:0005737">
    <property type="term" value="C:cytoplasm"/>
    <property type="evidence" value="ECO:0007669"/>
    <property type="project" value="TreeGrafter"/>
</dbReference>
<dbReference type="PANTHER" id="PTHR10048:SF22">
    <property type="entry name" value="PHOSPHATIDYLINOSITOL 4-KINASE BETA"/>
    <property type="match status" value="1"/>
</dbReference>
<accession>A0AA36MHI7</accession>
<feature type="domain" description="PIK helical" evidence="7">
    <location>
        <begin position="103"/>
        <end position="311"/>
    </location>
</feature>
<dbReference type="CDD" id="cd05168">
    <property type="entry name" value="PI4Kc_III_beta"/>
    <property type="match status" value="1"/>
</dbReference>
<dbReference type="InterPro" id="IPR036422">
    <property type="entry name" value="RuBisCO_lsu_N_sf"/>
</dbReference>
<dbReference type="InterPro" id="IPR011009">
    <property type="entry name" value="Kinase-like_dom_sf"/>
</dbReference>
<dbReference type="SUPFAM" id="SSF56112">
    <property type="entry name" value="Protein kinase-like (PK-like)"/>
    <property type="match status" value="1"/>
</dbReference>
<dbReference type="PROSITE" id="PS00915">
    <property type="entry name" value="PI3_4_KINASE_1"/>
    <property type="match status" value="1"/>
</dbReference>
<evidence type="ECO:0000313" key="8">
    <source>
        <dbReference type="EMBL" id="CAJ1371686.1"/>
    </source>
</evidence>
<feature type="compositionally biased region" description="Polar residues" evidence="5">
    <location>
        <begin position="337"/>
        <end position="349"/>
    </location>
</feature>
<gene>
    <name evidence="8" type="ORF">EVOR1521_LOCUS1951</name>
</gene>
<evidence type="ECO:0000256" key="3">
    <source>
        <dbReference type="ARBA" id="ARBA00022679"/>
    </source>
</evidence>
<dbReference type="GO" id="GO:0015977">
    <property type="term" value="P:carbon fixation"/>
    <property type="evidence" value="ECO:0007669"/>
    <property type="project" value="InterPro"/>
</dbReference>
<proteinExistence type="predicted"/>
<dbReference type="Gene3D" id="1.25.40.70">
    <property type="entry name" value="Phosphatidylinositol 3-kinase, accessory domain (PIK)"/>
    <property type="match status" value="1"/>
</dbReference>
<evidence type="ECO:0000256" key="4">
    <source>
        <dbReference type="ARBA" id="ARBA00022777"/>
    </source>
</evidence>
<dbReference type="InterPro" id="IPR036940">
    <property type="entry name" value="PI3/4_kinase_cat_sf"/>
</dbReference>
<keyword evidence="4" id="KW-0418">Kinase</keyword>
<dbReference type="Pfam" id="PF02788">
    <property type="entry name" value="RuBisCO_large_N"/>
    <property type="match status" value="1"/>
</dbReference>
<dbReference type="SMART" id="SM00146">
    <property type="entry name" value="PI3Kc"/>
    <property type="match status" value="1"/>
</dbReference>
<evidence type="ECO:0000256" key="1">
    <source>
        <dbReference type="ARBA" id="ARBA00001686"/>
    </source>
</evidence>
<dbReference type="EC" id="2.7.1.67" evidence="2"/>
<reference evidence="8" key="1">
    <citation type="submission" date="2023-08" db="EMBL/GenBank/DDBJ databases">
        <authorList>
            <person name="Chen Y."/>
            <person name="Shah S."/>
            <person name="Dougan E. K."/>
            <person name="Thang M."/>
            <person name="Chan C."/>
        </authorList>
    </citation>
    <scope>NUCLEOTIDE SEQUENCE</scope>
</reference>
<sequence>MSYCGGIVPPCPRVARCRASWHTVPSRSQNAVSTCKQKGQKVATAAWFVWLASHLYLRRGRPLDVARHAKSWGAASVAKRFSRLSMRESSLIENMKHVLVAYSVEFAAEQARDVQFAAALWAAEASTGVGKDPRIKWTPFAESLSAVVYHCDPESQDVRVAFSVAVFDRSMLDGSVQATDDAQRLHSLVVSAATPPKMSGGSLLRLFQSEYFDAHLHMHYLLRMEQSGVQDYLVNELYKMTDDDVDYYLPQLSQVALLRYNKSSLHRFLLDKAAQSMPFALKIHWLVQGIVEDKTPELYENAMAMLNLCEAAMVNSSSSSRKREEEAVSPPRVQRILRSSSDPDLQSNRAPPEVEAPESRGNLASSSRHRSRTPGAPMLSREPRHEESVPPTPTDEGEGPDQGEARFNPPPRQTSADSSWDGEGADSSPAGLLSDAEALRAAAARHLGALEQASTPEERSQAFELPASCPNAFVSLGLPIATGHEEEEGEDDRARECLMKRRRCEYFTTQNQLVSLIMALSAILTSFADKAERKNALAATFGAVNRWLLDRRICMATSSEGPMFLLGAHLPLWRDLDSLHQIVHVHVDLCKIFSSATRAPFLLAYESVNLDEADDEASNAHVSHQTLLHQPLTAAEQQSVAQRLSRCLLTELHRASDLPDDEGQRSKRRNEAEELHNLIKQVTPNQWRRFACTMPKAPAKEEPDLQELERKTMRAEARKRRELAAKTRHSIWGEPWQEKVERVRAASPYSCFNSWRLNAVVVKGGDDLRQELLASQIIEQFSAIFQEAGLPLWLRATKVLVTSSSNGFLEFIPDSTSVDAMKKLFPGKTLAEIFKVAFADQLFDAKKNFIESSAAYSLVVYFLQVKDRHNGNLMLLTSGHVVHIDFGFMLSNSPGGNMAFENSPFKLTQEILDVMDGECSEQYEYFRTLLIRGFLEARKHMDRIVLQVRMMLTGSKMPCFREGADFVLSTLQDRFFCNLTEEACIERVVELIDTSVNNWRTIQYDNYQRIVNGIL</sequence>
<comment type="catalytic activity">
    <reaction evidence="1">
        <text>a 1,2-diacyl-sn-glycero-3-phospho-(1D-myo-inositol) + ATP = a 1,2-diacyl-sn-glycero-3-phospho-(1D-myo-inositol 4-phosphate) + ADP + H(+)</text>
        <dbReference type="Rhea" id="RHEA:19877"/>
        <dbReference type="ChEBI" id="CHEBI:15378"/>
        <dbReference type="ChEBI" id="CHEBI:30616"/>
        <dbReference type="ChEBI" id="CHEBI:57880"/>
        <dbReference type="ChEBI" id="CHEBI:58178"/>
        <dbReference type="ChEBI" id="CHEBI:456216"/>
        <dbReference type="EC" id="2.7.1.67"/>
    </reaction>
</comment>
<dbReference type="Pfam" id="PF21245">
    <property type="entry name" value="PI4KB-PIK1_PIK"/>
    <property type="match status" value="1"/>
</dbReference>
<evidence type="ECO:0000313" key="9">
    <source>
        <dbReference type="Proteomes" id="UP001178507"/>
    </source>
</evidence>
<dbReference type="Pfam" id="PF00454">
    <property type="entry name" value="PI3_PI4_kinase"/>
    <property type="match status" value="2"/>
</dbReference>
<dbReference type="InterPro" id="IPR049160">
    <property type="entry name" value="PI4KB-PIK1_PIK"/>
</dbReference>
<dbReference type="SUPFAM" id="SSF48371">
    <property type="entry name" value="ARM repeat"/>
    <property type="match status" value="1"/>
</dbReference>
<dbReference type="InterPro" id="IPR057754">
    <property type="entry name" value="PI4-kinase_beta/PIK1_cat"/>
</dbReference>
<dbReference type="InterPro" id="IPR000403">
    <property type="entry name" value="PI3/4_kinase_cat_dom"/>
</dbReference>
<dbReference type="Gene3D" id="3.30.70.150">
    <property type="entry name" value="RuBisCO large subunit, N-terminal domain"/>
    <property type="match status" value="1"/>
</dbReference>
<protein>
    <recommendedName>
        <fullName evidence="2">1-phosphatidylinositol 4-kinase</fullName>
        <ecNumber evidence="2">2.7.1.67</ecNumber>
    </recommendedName>
</protein>
<dbReference type="Gene3D" id="1.10.1070.11">
    <property type="entry name" value="Phosphatidylinositol 3-/4-kinase, catalytic domain"/>
    <property type="match status" value="1"/>
</dbReference>
<dbReference type="GO" id="GO:0016020">
    <property type="term" value="C:membrane"/>
    <property type="evidence" value="ECO:0007669"/>
    <property type="project" value="TreeGrafter"/>
</dbReference>
<evidence type="ECO:0000259" key="7">
    <source>
        <dbReference type="PROSITE" id="PS51545"/>
    </source>
</evidence>
<dbReference type="InterPro" id="IPR016024">
    <property type="entry name" value="ARM-type_fold"/>
</dbReference>
<keyword evidence="3" id="KW-0808">Transferase</keyword>
<dbReference type="FunFam" id="1.10.1070.11:FF:000016">
    <property type="entry name" value="PIK1p Phosphatidylinositol 4-kinase"/>
    <property type="match status" value="1"/>
</dbReference>
<dbReference type="Gene3D" id="3.30.1010.10">
    <property type="entry name" value="Phosphatidylinositol 3-kinase Catalytic Subunit, Chain A, domain 4"/>
    <property type="match status" value="1"/>
</dbReference>
<dbReference type="Proteomes" id="UP001178507">
    <property type="component" value="Unassembled WGS sequence"/>
</dbReference>
<dbReference type="GO" id="GO:0048015">
    <property type="term" value="P:phosphatidylinositol-mediated signaling"/>
    <property type="evidence" value="ECO:0007669"/>
    <property type="project" value="TreeGrafter"/>
</dbReference>
<dbReference type="PANTHER" id="PTHR10048">
    <property type="entry name" value="PHOSPHATIDYLINOSITOL KINASE"/>
    <property type="match status" value="1"/>
</dbReference>
<dbReference type="SUPFAM" id="SSF54966">
    <property type="entry name" value="RuBisCO, large subunit, small (N-terminal) domain"/>
    <property type="match status" value="1"/>
</dbReference>
<comment type="caution">
    <text evidence="8">The sequence shown here is derived from an EMBL/GenBank/DDBJ whole genome shotgun (WGS) entry which is preliminary data.</text>
</comment>
<feature type="region of interest" description="Disordered" evidence="5">
    <location>
        <begin position="317"/>
        <end position="431"/>
    </location>
</feature>
<evidence type="ECO:0000259" key="6">
    <source>
        <dbReference type="PROSITE" id="PS50290"/>
    </source>
</evidence>
<dbReference type="InterPro" id="IPR018936">
    <property type="entry name" value="PI3/4_kinase_CS"/>
</dbReference>
<organism evidence="8 9">
    <name type="scientific">Effrenium voratum</name>
    <dbReference type="NCBI Taxonomy" id="2562239"/>
    <lineage>
        <taxon>Eukaryota</taxon>
        <taxon>Sar</taxon>
        <taxon>Alveolata</taxon>
        <taxon>Dinophyceae</taxon>
        <taxon>Suessiales</taxon>
        <taxon>Symbiodiniaceae</taxon>
        <taxon>Effrenium</taxon>
    </lineage>
</organism>
<feature type="domain" description="PI3K/PI4K catalytic" evidence="6">
    <location>
        <begin position="734"/>
        <end position="1000"/>
    </location>
</feature>
<dbReference type="PROSITE" id="PS50290">
    <property type="entry name" value="PI3_4_KINASE_3"/>
    <property type="match status" value="1"/>
</dbReference>
<dbReference type="InterPro" id="IPR001263">
    <property type="entry name" value="PI3K_accessory_dom"/>
</dbReference>
<dbReference type="InterPro" id="IPR017443">
    <property type="entry name" value="RuBisCO_lsu_fd_N"/>
</dbReference>
<name>A0AA36MHI7_9DINO</name>
<dbReference type="GO" id="GO:0004430">
    <property type="term" value="F:1-phosphatidylinositol 4-kinase activity"/>
    <property type="evidence" value="ECO:0007669"/>
    <property type="project" value="UniProtKB-EC"/>
</dbReference>
<dbReference type="AlphaFoldDB" id="A0AA36MHI7"/>
<evidence type="ECO:0000256" key="2">
    <source>
        <dbReference type="ARBA" id="ARBA00012169"/>
    </source>
</evidence>
<dbReference type="GO" id="GO:0046854">
    <property type="term" value="P:phosphatidylinositol phosphate biosynthetic process"/>
    <property type="evidence" value="ECO:0007669"/>
    <property type="project" value="InterPro"/>
</dbReference>
<dbReference type="GO" id="GO:0016984">
    <property type="term" value="F:ribulose-bisphosphate carboxylase activity"/>
    <property type="evidence" value="ECO:0007669"/>
    <property type="project" value="InterPro"/>
</dbReference>
<keyword evidence="9" id="KW-1185">Reference proteome</keyword>
<dbReference type="EMBL" id="CAUJNA010000092">
    <property type="protein sequence ID" value="CAJ1371686.1"/>
    <property type="molecule type" value="Genomic_DNA"/>
</dbReference>
<dbReference type="InterPro" id="IPR042236">
    <property type="entry name" value="PI3K_accessory_sf"/>
</dbReference>
<dbReference type="PROSITE" id="PS51545">
    <property type="entry name" value="PIK_HELICAL"/>
    <property type="match status" value="1"/>
</dbReference>
<dbReference type="InterPro" id="IPR015433">
    <property type="entry name" value="PI3/4_kinase"/>
</dbReference>